<accession>A0A9P8CJT7</accession>
<dbReference type="AlphaFoldDB" id="A0A9P8CJT7"/>
<feature type="compositionally biased region" description="Basic residues" evidence="1">
    <location>
        <begin position="113"/>
        <end position="127"/>
    </location>
</feature>
<evidence type="ECO:0000313" key="2">
    <source>
        <dbReference type="EMBL" id="KAG9249342.1"/>
    </source>
</evidence>
<organism evidence="2 3">
    <name type="scientific">Calycina marina</name>
    <dbReference type="NCBI Taxonomy" id="1763456"/>
    <lineage>
        <taxon>Eukaryota</taxon>
        <taxon>Fungi</taxon>
        <taxon>Dikarya</taxon>
        <taxon>Ascomycota</taxon>
        <taxon>Pezizomycotina</taxon>
        <taxon>Leotiomycetes</taxon>
        <taxon>Helotiales</taxon>
        <taxon>Pezizellaceae</taxon>
        <taxon>Calycina</taxon>
    </lineage>
</organism>
<comment type="caution">
    <text evidence="2">The sequence shown here is derived from an EMBL/GenBank/DDBJ whole genome shotgun (WGS) entry which is preliminary data.</text>
</comment>
<evidence type="ECO:0000256" key="1">
    <source>
        <dbReference type="SAM" id="MobiDB-lite"/>
    </source>
</evidence>
<evidence type="ECO:0000313" key="3">
    <source>
        <dbReference type="Proteomes" id="UP000887226"/>
    </source>
</evidence>
<dbReference type="OrthoDB" id="5383338at2759"/>
<sequence length="659" mass="72994">MEADDKGCNHTRHINDLGSLFSGFANSHVHRFYEDDDHNVSMAANIVVKLLRDRPLVSRNCWCEQEKNCIGQAAYRKERYIRRGKTTVFAMSSAPDQKATGKVGLQLFPPPPKKAKPARKSSTKRHAASASVEVPSSEVNRAASTPYQGHQIQQSSTEVASPLSGNRVRKGSESISPISVPGPSYQPMELPRSQTSFSEAPTLVRGISNASGSSIAKRGLHESPPRGEEPVMRSIFPRYNPDIPLEHQNYFPTQASPTHIPREVINRRPYSPSLHDRSPIQSPMALGTSPGRYPRGISEEPVMETSTVDEMKELWKVVNGWRVSNSEGRKFCLKLSSSTEEPVHTLSCTTQRFYTLKIMPTSTSAQMTMLRHDPHKVPKESSLLRRSSKPDAGSEVMGVTLEEDARRLPPNDGLVALLFPQAASNMVIDLANNPTPRADAEAVMQAAERECGRLVWDEDTKKPLSTPFVIVVASSPAWSRVEYTLEHPEMPRNLVRLVKDGTGGGTLEIDTAVAARIDAFYVVDVAVCAILLAAAADEKERRIERFDAPPSIAPHSPLSPRSSLRSPITGMGKFAKLGRKETNLDKETKMEEFEVDIESQQSMTEKEKNKRGKEEKVPGFFGLIWMLAKFVVWAIAFLFKGLAKIIIWLSSCLTSKSKS</sequence>
<feature type="region of interest" description="Disordered" evidence="1">
    <location>
        <begin position="272"/>
        <end position="298"/>
    </location>
</feature>
<feature type="compositionally biased region" description="Polar residues" evidence="1">
    <location>
        <begin position="142"/>
        <end position="159"/>
    </location>
</feature>
<dbReference type="Proteomes" id="UP000887226">
    <property type="component" value="Unassembled WGS sequence"/>
</dbReference>
<feature type="region of interest" description="Disordered" evidence="1">
    <location>
        <begin position="99"/>
        <end position="191"/>
    </location>
</feature>
<reference evidence="2" key="1">
    <citation type="journal article" date="2021" name="IMA Fungus">
        <title>Genomic characterization of three marine fungi, including Emericellopsis atlantica sp. nov. with signatures of a generalist lifestyle and marine biomass degradation.</title>
        <authorList>
            <person name="Hagestad O.C."/>
            <person name="Hou L."/>
            <person name="Andersen J.H."/>
            <person name="Hansen E.H."/>
            <person name="Altermark B."/>
            <person name="Li C."/>
            <person name="Kuhnert E."/>
            <person name="Cox R.J."/>
            <person name="Crous P.W."/>
            <person name="Spatafora J.W."/>
            <person name="Lail K."/>
            <person name="Amirebrahimi M."/>
            <person name="Lipzen A."/>
            <person name="Pangilinan J."/>
            <person name="Andreopoulos W."/>
            <person name="Hayes R.D."/>
            <person name="Ng V."/>
            <person name="Grigoriev I.V."/>
            <person name="Jackson S.A."/>
            <person name="Sutton T.D.S."/>
            <person name="Dobson A.D.W."/>
            <person name="Rama T."/>
        </authorList>
    </citation>
    <scope>NUCLEOTIDE SEQUENCE</scope>
    <source>
        <strain evidence="2">TRa3180A</strain>
    </source>
</reference>
<gene>
    <name evidence="2" type="ORF">BJ878DRAFT_475742</name>
</gene>
<dbReference type="EMBL" id="MU253737">
    <property type="protein sequence ID" value="KAG9249342.1"/>
    <property type="molecule type" value="Genomic_DNA"/>
</dbReference>
<keyword evidence="3" id="KW-1185">Reference proteome</keyword>
<proteinExistence type="predicted"/>
<feature type="compositionally biased region" description="Low complexity" evidence="1">
    <location>
        <begin position="128"/>
        <end position="139"/>
    </location>
</feature>
<evidence type="ECO:0008006" key="4">
    <source>
        <dbReference type="Google" id="ProtNLM"/>
    </source>
</evidence>
<feature type="region of interest" description="Disordered" evidence="1">
    <location>
        <begin position="374"/>
        <end position="395"/>
    </location>
</feature>
<protein>
    <recommendedName>
        <fullName evidence="4">Acetylserotonin methytransferase-like protein</fullName>
    </recommendedName>
</protein>
<name>A0A9P8CJT7_9HELO</name>
<feature type="compositionally biased region" description="Basic and acidic residues" evidence="1">
    <location>
        <begin position="374"/>
        <end position="383"/>
    </location>
</feature>